<gene>
    <name evidence="7" type="ORF">DFR36_10530</name>
</gene>
<dbReference type="SMART" id="SM00363">
    <property type="entry name" value="S4"/>
    <property type="match status" value="1"/>
</dbReference>
<feature type="domain" description="RNA-binding S4" evidence="6">
    <location>
        <begin position="9"/>
        <end position="72"/>
    </location>
</feature>
<feature type="compositionally biased region" description="Basic and acidic residues" evidence="5">
    <location>
        <begin position="113"/>
        <end position="126"/>
    </location>
</feature>
<dbReference type="GO" id="GO:0003677">
    <property type="term" value="F:DNA binding"/>
    <property type="evidence" value="ECO:0007669"/>
    <property type="project" value="UniProtKB-KW"/>
</dbReference>
<dbReference type="PROSITE" id="PS50889">
    <property type="entry name" value="S4"/>
    <property type="match status" value="1"/>
</dbReference>
<dbReference type="RefSeq" id="WP_019373190.1">
    <property type="nucleotide sequence ID" value="NZ_ALEE01000205.1"/>
</dbReference>
<organism evidence="7 8">
    <name type="scientific">Melaminivora alkalimesophila</name>
    <dbReference type="NCBI Taxonomy" id="1165852"/>
    <lineage>
        <taxon>Bacteria</taxon>
        <taxon>Pseudomonadati</taxon>
        <taxon>Pseudomonadota</taxon>
        <taxon>Betaproteobacteria</taxon>
        <taxon>Burkholderiales</taxon>
        <taxon>Comamonadaceae</taxon>
        <taxon>Melaminivora</taxon>
    </lineage>
</organism>
<name>A0A317RAQ2_9BURK</name>
<dbReference type="GO" id="GO:0043023">
    <property type="term" value="F:ribosomal large subunit binding"/>
    <property type="evidence" value="ECO:0007669"/>
    <property type="project" value="InterPro"/>
</dbReference>
<accession>A0A317RAQ2</accession>
<dbReference type="InterPro" id="IPR002942">
    <property type="entry name" value="S4_RNA-bd"/>
</dbReference>
<dbReference type="PIRSF" id="PIRSF016821">
    <property type="entry name" value="HSP15"/>
    <property type="match status" value="1"/>
</dbReference>
<dbReference type="OrthoDB" id="9797176at2"/>
<keyword evidence="2 4" id="KW-0694">RNA-binding</keyword>
<evidence type="ECO:0000256" key="3">
    <source>
        <dbReference type="ARBA" id="ARBA00023125"/>
    </source>
</evidence>
<dbReference type="GO" id="GO:0034605">
    <property type="term" value="P:cellular response to heat"/>
    <property type="evidence" value="ECO:0007669"/>
    <property type="project" value="InterPro"/>
</dbReference>
<dbReference type="InterPro" id="IPR036986">
    <property type="entry name" value="S4_RNA-bd_sf"/>
</dbReference>
<reference evidence="7 8" key="1">
    <citation type="submission" date="2018-05" db="EMBL/GenBank/DDBJ databases">
        <title>Genomic Encyclopedia of Type Strains, Phase IV (KMG-IV): sequencing the most valuable type-strain genomes for metagenomic binning, comparative biology and taxonomic classification.</title>
        <authorList>
            <person name="Goeker M."/>
        </authorList>
    </citation>
    <scope>NUCLEOTIDE SEQUENCE [LARGE SCALE GENOMIC DNA]</scope>
    <source>
        <strain evidence="7 8">DSM 26006</strain>
    </source>
</reference>
<keyword evidence="3" id="KW-0238">DNA-binding</keyword>
<evidence type="ECO:0000256" key="4">
    <source>
        <dbReference type="PROSITE-ProRule" id="PRU00182"/>
    </source>
</evidence>
<evidence type="ECO:0000259" key="6">
    <source>
        <dbReference type="SMART" id="SM00363"/>
    </source>
</evidence>
<dbReference type="SUPFAM" id="SSF55174">
    <property type="entry name" value="Alpha-L RNA-binding motif"/>
    <property type="match status" value="1"/>
</dbReference>
<evidence type="ECO:0000313" key="7">
    <source>
        <dbReference type="EMBL" id="PWW45830.1"/>
    </source>
</evidence>
<evidence type="ECO:0000256" key="2">
    <source>
        <dbReference type="ARBA" id="ARBA00022884"/>
    </source>
</evidence>
<comment type="similarity">
    <text evidence="1">Belongs to the HSP15 family.</text>
</comment>
<keyword evidence="8" id="KW-1185">Reference proteome</keyword>
<feature type="region of interest" description="Disordered" evidence="5">
    <location>
        <begin position="96"/>
        <end position="147"/>
    </location>
</feature>
<feature type="compositionally biased region" description="Low complexity" evidence="5">
    <location>
        <begin position="96"/>
        <end position="112"/>
    </location>
</feature>
<dbReference type="Pfam" id="PF01479">
    <property type="entry name" value="S4"/>
    <property type="match status" value="1"/>
</dbReference>
<protein>
    <submittedName>
        <fullName evidence="7">Heat shock protein Hsp15</fullName>
    </submittedName>
</protein>
<comment type="caution">
    <text evidence="7">The sequence shown here is derived from an EMBL/GenBank/DDBJ whole genome shotgun (WGS) entry which is preliminary data.</text>
</comment>
<dbReference type="Gene3D" id="3.10.290.10">
    <property type="entry name" value="RNA-binding S4 domain"/>
    <property type="match status" value="1"/>
</dbReference>
<dbReference type="Proteomes" id="UP000246483">
    <property type="component" value="Unassembled WGS sequence"/>
</dbReference>
<dbReference type="InterPro" id="IPR025708">
    <property type="entry name" value="HSP15"/>
</dbReference>
<evidence type="ECO:0000313" key="8">
    <source>
        <dbReference type="Proteomes" id="UP000246483"/>
    </source>
</evidence>
<dbReference type="GO" id="GO:0003727">
    <property type="term" value="F:single-stranded RNA binding"/>
    <property type="evidence" value="ECO:0007669"/>
    <property type="project" value="InterPro"/>
</dbReference>
<evidence type="ECO:0000256" key="1">
    <source>
        <dbReference type="ARBA" id="ARBA00008396"/>
    </source>
</evidence>
<dbReference type="CDD" id="cd00165">
    <property type="entry name" value="S4"/>
    <property type="match status" value="1"/>
</dbReference>
<dbReference type="EMBL" id="QGUB01000005">
    <property type="protein sequence ID" value="PWW45830.1"/>
    <property type="molecule type" value="Genomic_DNA"/>
</dbReference>
<sequence length="147" mass="16078">MTALPTETMRLDKWLWCARFYKTRGLAVDEIGRGRVTVNGQAAKAARELRVGDTVALRQGHVARTVVVRALSNMRGPAPVAQQLYEETAESIAAREQAAQARRLAPEPAAALRDGRPTKRDRRNIDQLRGGWGDRWSASVDEGGGGS</sequence>
<proteinExistence type="inferred from homology"/>
<evidence type="ECO:0000256" key="5">
    <source>
        <dbReference type="SAM" id="MobiDB-lite"/>
    </source>
</evidence>
<dbReference type="AlphaFoldDB" id="A0A317RAQ2"/>
<keyword evidence="7" id="KW-0346">Stress response</keyword>